<organism evidence="1 2">
    <name type="scientific">Vitis vinifera</name>
    <name type="common">Grape</name>
    <dbReference type="NCBI Taxonomy" id="29760"/>
    <lineage>
        <taxon>Eukaryota</taxon>
        <taxon>Viridiplantae</taxon>
        <taxon>Streptophyta</taxon>
        <taxon>Embryophyta</taxon>
        <taxon>Tracheophyta</taxon>
        <taxon>Spermatophyta</taxon>
        <taxon>Magnoliopsida</taxon>
        <taxon>eudicotyledons</taxon>
        <taxon>Gunneridae</taxon>
        <taxon>Pentapetalae</taxon>
        <taxon>rosids</taxon>
        <taxon>Vitales</taxon>
        <taxon>Vitaceae</taxon>
        <taxon>Viteae</taxon>
        <taxon>Vitis</taxon>
    </lineage>
</organism>
<dbReference type="EMBL" id="QGNW01002166">
    <property type="protein sequence ID" value="RVW24692.1"/>
    <property type="molecule type" value="Genomic_DNA"/>
</dbReference>
<dbReference type="InterPro" id="IPR043502">
    <property type="entry name" value="DNA/RNA_pol_sf"/>
</dbReference>
<accession>A0A438CNA0</accession>
<evidence type="ECO:0008006" key="3">
    <source>
        <dbReference type="Google" id="ProtNLM"/>
    </source>
</evidence>
<sequence length="484" mass="55062">MASAHRRNNYLERIKINGEWLIEEQEIRDGIASEFQSLLSEDMGWKADIGGLQLDQISQQEAESLERPFTEDEIYVALMEMNGDKAPGPDDFTMAFWQSCWEFIKEEILEMFKDFYVHSSFLKSLNNTFLVLIPKKSGAEDLETSDRLNAFVKGRQILNASLIANEVIDTWQKQKEKGIICKLDIEKAYDSINWKFLVKCLQVSSLALKALDKGIRCPLPLHHGDGSARCAYQESCGGGFLSGCNIRGGSGPSLNISHLFFADDTIIFSASGLRINLAKSEIIPVGEVEEVEELAAELGCRVGTLPSQYLGLPLGPQIERLIYGMGWRKEMPKVVVRRIEKVQRDFLWGGGNMERKFIWLNGRCGYGGMPVTNNLWRQVIKVKYGQEGLDWRPKKANGAVGVGVWKEIWKESDWCWDNMTFRVGKGNMIGFWTDVWCSESPLSQCFPHLFGMAAHQNLTVEEMWDQNSGQGNWNLHFLRDFNDW</sequence>
<name>A0A438CNA0_VITVI</name>
<protein>
    <recommendedName>
        <fullName evidence="3">LINE-1 reverse transcriptase-like</fullName>
    </recommendedName>
</protein>
<gene>
    <name evidence="1" type="ORF">CK203_082205</name>
</gene>
<evidence type="ECO:0000313" key="2">
    <source>
        <dbReference type="Proteomes" id="UP000288805"/>
    </source>
</evidence>
<comment type="caution">
    <text evidence="1">The sequence shown here is derived from an EMBL/GenBank/DDBJ whole genome shotgun (WGS) entry which is preliminary data.</text>
</comment>
<dbReference type="AlphaFoldDB" id="A0A438CNA0"/>
<reference evidence="1 2" key="1">
    <citation type="journal article" date="2018" name="PLoS Genet.">
        <title>Population sequencing reveals clonal diversity and ancestral inbreeding in the grapevine cultivar Chardonnay.</title>
        <authorList>
            <person name="Roach M.J."/>
            <person name="Johnson D.L."/>
            <person name="Bohlmann J."/>
            <person name="van Vuuren H.J."/>
            <person name="Jones S.J."/>
            <person name="Pretorius I.S."/>
            <person name="Schmidt S.A."/>
            <person name="Borneman A.R."/>
        </authorList>
    </citation>
    <scope>NUCLEOTIDE SEQUENCE [LARGE SCALE GENOMIC DNA]</scope>
    <source>
        <strain evidence="2">cv. Chardonnay</strain>
        <tissue evidence="1">Leaf</tissue>
    </source>
</reference>
<evidence type="ECO:0000313" key="1">
    <source>
        <dbReference type="EMBL" id="RVW24692.1"/>
    </source>
</evidence>
<dbReference type="Proteomes" id="UP000288805">
    <property type="component" value="Unassembled WGS sequence"/>
</dbReference>
<dbReference type="SUPFAM" id="SSF56672">
    <property type="entry name" value="DNA/RNA polymerases"/>
    <property type="match status" value="1"/>
</dbReference>
<proteinExistence type="predicted"/>
<dbReference type="PANTHER" id="PTHR19446">
    <property type="entry name" value="REVERSE TRANSCRIPTASES"/>
    <property type="match status" value="1"/>
</dbReference>